<dbReference type="AlphaFoldDB" id="A0A377N719"/>
<name>A0A377N719_9GAMM</name>
<evidence type="ECO:0000313" key="1">
    <source>
        <dbReference type="EMBL" id="STQ42870.1"/>
    </source>
</evidence>
<dbReference type="EMBL" id="UGGO01000001">
    <property type="protein sequence ID" value="STQ42870.1"/>
    <property type="molecule type" value="Genomic_DNA"/>
</dbReference>
<dbReference type="Proteomes" id="UP000254304">
    <property type="component" value="Unassembled WGS sequence"/>
</dbReference>
<evidence type="ECO:0008006" key="3">
    <source>
        <dbReference type="Google" id="ProtNLM"/>
    </source>
</evidence>
<protein>
    <recommendedName>
        <fullName evidence="3">DUF2570 domain-containing protein</fullName>
    </recommendedName>
</protein>
<organism evidence="1 2">
    <name type="scientific">Ewingella americana</name>
    <dbReference type="NCBI Taxonomy" id="41202"/>
    <lineage>
        <taxon>Bacteria</taxon>
        <taxon>Pseudomonadati</taxon>
        <taxon>Pseudomonadota</taxon>
        <taxon>Gammaproteobacteria</taxon>
        <taxon>Enterobacterales</taxon>
        <taxon>Yersiniaceae</taxon>
        <taxon>Ewingella</taxon>
    </lineage>
</organism>
<gene>
    <name evidence="1" type="ORF">NCTC12157_00536</name>
</gene>
<evidence type="ECO:0000313" key="2">
    <source>
        <dbReference type="Proteomes" id="UP000254304"/>
    </source>
</evidence>
<accession>A0A377N719</accession>
<dbReference type="RefSeq" id="WP_128124421.1">
    <property type="nucleotide sequence ID" value="NZ_VXKG01000003.1"/>
</dbReference>
<dbReference type="GeneID" id="78381446"/>
<reference evidence="1 2" key="1">
    <citation type="submission" date="2018-06" db="EMBL/GenBank/DDBJ databases">
        <authorList>
            <consortium name="Pathogen Informatics"/>
            <person name="Doyle S."/>
        </authorList>
    </citation>
    <scope>NUCLEOTIDE SEQUENCE [LARGE SCALE GENOMIC DNA]</scope>
    <source>
        <strain evidence="1 2">NCTC12157</strain>
    </source>
</reference>
<sequence length="123" mass="13444">MAKQLAMIGLAILAVFGAGWKVGDWYRDSLDLVIDRAATAAGDKARSESQKIASQSGRELETKLQGLKDAWPAEIRAELVNPVFDNGCLSYDFVRMYNTAAENAERTLSRKPINKMPGNNSAP</sequence>
<proteinExistence type="predicted"/>